<dbReference type="EMBL" id="JAQOSO010000031">
    <property type="protein sequence ID" value="MDJ1173870.1"/>
    <property type="molecule type" value="Genomic_DNA"/>
</dbReference>
<dbReference type="InterPro" id="IPR058741">
    <property type="entry name" value="MurL_C"/>
</dbReference>
<accession>A0ABT7B408</accession>
<evidence type="ECO:0000259" key="1">
    <source>
        <dbReference type="Pfam" id="PF26298"/>
    </source>
</evidence>
<proteinExistence type="predicted"/>
<organism evidence="2 3">
    <name type="scientific">Roseofilum capinflatum BLCC-M114</name>
    <dbReference type="NCBI Taxonomy" id="3022440"/>
    <lineage>
        <taxon>Bacteria</taxon>
        <taxon>Bacillati</taxon>
        <taxon>Cyanobacteriota</taxon>
        <taxon>Cyanophyceae</taxon>
        <taxon>Desertifilales</taxon>
        <taxon>Desertifilaceae</taxon>
        <taxon>Roseofilum</taxon>
        <taxon>Roseofilum capinflatum</taxon>
    </lineage>
</organism>
<name>A0ABT7B408_9CYAN</name>
<gene>
    <name evidence="2" type="ORF">PMG25_07165</name>
</gene>
<comment type="caution">
    <text evidence="2">The sequence shown here is derived from an EMBL/GenBank/DDBJ whole genome shotgun (WGS) entry which is preliminary data.</text>
</comment>
<dbReference type="RefSeq" id="WP_283766215.1">
    <property type="nucleotide sequence ID" value="NZ_JAQOSO010000031.1"/>
</dbReference>
<keyword evidence="3" id="KW-1185">Reference proteome</keyword>
<dbReference type="Pfam" id="PF26298">
    <property type="entry name" value="MurL_epimerase_C"/>
    <property type="match status" value="1"/>
</dbReference>
<feature type="domain" description="MurL C-terminal" evidence="1">
    <location>
        <begin position="358"/>
        <end position="433"/>
    </location>
</feature>
<evidence type="ECO:0000313" key="2">
    <source>
        <dbReference type="EMBL" id="MDJ1173870.1"/>
    </source>
</evidence>
<sequence>MIVQEKRRLECHEFDDFLVTEVCLDQVSVNNNQLKFTYLIDGEPNSCSIRYNTVDFGHSPFKSEQEAKRFAVILAVLCSLRFGAVLPQKVNLQAYSSYIDRELLDFLQVAMGGHWSQHRYQVGKLDYKTPKLLVDDLQLGKKATYPLWSISKENSPVQVILGCGSGKDSLLCSRILESAGVEYDIVTYFHDIYGDNSDQENLFEQVTSHLKYCNRHGVYFNDEYYGWVQRRLQQTNIVARTKDYFGKNRFRTEAGETLLTTVAMIPVQVAHSIPLLALGHEKSADAPNLVEPESGEDVSHQWTKSLTYHKAITEQMLRIFDGVNSVSLTKPIHDVKIFDLLFQLDPTLPYATNSCNFQKPWCCRCEKCCYVFSGFAAFGNLDKTVEAFGNNLLDMPENLPLWSDLLGLNGYIAWECVGLPEETQLYFYKLYKQGVKGQAIELFESEIIQPLQDKGESLDLYFSAIQDRCSQVYETHHTMPEWLWEKIKPVLLQHGSTIFSNED</sequence>
<dbReference type="Proteomes" id="UP001235849">
    <property type="component" value="Unassembled WGS sequence"/>
</dbReference>
<reference evidence="2 3" key="1">
    <citation type="submission" date="2023-01" db="EMBL/GenBank/DDBJ databases">
        <title>Novel diversity within Roseofilum (Cyanobacteria; Desertifilaceae) from marine benthic mats with descriptions of four novel species.</title>
        <authorList>
            <person name="Wang Y."/>
            <person name="Berthold D.E."/>
            <person name="Hu J."/>
            <person name="Lefler F.W."/>
            <person name="Laughinghouse H.D. IV."/>
        </authorList>
    </citation>
    <scope>NUCLEOTIDE SEQUENCE [LARGE SCALE GENOMIC DNA]</scope>
    <source>
        <strain evidence="2 3">BLCC-M114</strain>
    </source>
</reference>
<evidence type="ECO:0000313" key="3">
    <source>
        <dbReference type="Proteomes" id="UP001235849"/>
    </source>
</evidence>
<protein>
    <recommendedName>
        <fullName evidence="1">MurL C-terminal domain-containing protein</fullName>
    </recommendedName>
</protein>